<reference evidence="1 2" key="1">
    <citation type="submission" date="2018-03" db="EMBL/GenBank/DDBJ databases">
        <title>Genome sequence of the symbiotic type strain Mesorhizobium helmanticense CSLC115NT isolated from Lotus corniculatus nodules.</title>
        <authorList>
            <person name="Sannazzaro A.I."/>
            <person name="Torres Tejerizo G.A."/>
            <person name="Dip D."/>
            <person name="Caballero M."/>
            <person name="Pistorio M."/>
            <person name="Estrella M.J."/>
        </authorList>
    </citation>
    <scope>NUCLEOTIDE SEQUENCE [LARGE SCALE GENOMIC DNA]</scope>
    <source>
        <strain evidence="1 2">CSLC115N</strain>
    </source>
</reference>
<organism evidence="1 2">
    <name type="scientific">Mesorhizobium helmanticense</name>
    <dbReference type="NCBI Taxonomy" id="1776423"/>
    <lineage>
        <taxon>Bacteria</taxon>
        <taxon>Pseudomonadati</taxon>
        <taxon>Pseudomonadota</taxon>
        <taxon>Alphaproteobacteria</taxon>
        <taxon>Hyphomicrobiales</taxon>
        <taxon>Phyllobacteriaceae</taxon>
        <taxon>Mesorhizobium</taxon>
    </lineage>
</organism>
<dbReference type="AlphaFoldDB" id="A0A2T4IZ20"/>
<dbReference type="Proteomes" id="UP000240259">
    <property type="component" value="Unassembled WGS sequence"/>
</dbReference>
<dbReference type="RefSeq" id="WP_107648619.1">
    <property type="nucleotide sequence ID" value="NZ_PZJX01000018.1"/>
</dbReference>
<sequence>MTTESNLTVRNEHGTIVALPTICLSLFSDDSLAAVMLSTADVIERYVKLIGSDKLAIRYDADGNDRPLTPNRYARDLKTLRNAQSRQTIEEILYDSAIDEWVGAYSVSFFGIDPNSEDAEPEEASMLILTLPFDAVTSIGADALAEEFRQMVSVFSRLSYGYASYCLRRTEATSHMATGGINALIARYLGLDPSYLPMQNKMRGKTFGAHWIDFIGRPLVEKLKRSSIIADVQHAVVHDLSDGGLMIQNSKVPALGDVNRRATDIGSMPETARAIKSLRSRVANFGDPNFNAQDWLARFDDLEVEDWNNAL</sequence>
<dbReference type="InterPro" id="IPR021815">
    <property type="entry name" value="TsiV"/>
</dbReference>
<dbReference type="EMBL" id="PZJX01000018">
    <property type="protein sequence ID" value="PTE10906.1"/>
    <property type="molecule type" value="Genomic_DNA"/>
</dbReference>
<evidence type="ECO:0008006" key="3">
    <source>
        <dbReference type="Google" id="ProtNLM"/>
    </source>
</evidence>
<name>A0A2T4IZ20_9HYPH</name>
<protein>
    <recommendedName>
        <fullName evidence="3">DUF3396 domain-containing protein</fullName>
    </recommendedName>
</protein>
<proteinExistence type="predicted"/>
<keyword evidence="2" id="KW-1185">Reference proteome</keyword>
<accession>A0A2T4IZ20</accession>
<dbReference type="Pfam" id="PF11876">
    <property type="entry name" value="TsiV"/>
    <property type="match status" value="1"/>
</dbReference>
<gene>
    <name evidence="1" type="ORF">C9427_08145</name>
</gene>
<comment type="caution">
    <text evidence="1">The sequence shown here is derived from an EMBL/GenBank/DDBJ whole genome shotgun (WGS) entry which is preliminary data.</text>
</comment>
<evidence type="ECO:0000313" key="1">
    <source>
        <dbReference type="EMBL" id="PTE10906.1"/>
    </source>
</evidence>
<evidence type="ECO:0000313" key="2">
    <source>
        <dbReference type="Proteomes" id="UP000240259"/>
    </source>
</evidence>
<dbReference type="OrthoDB" id="8986326at2"/>